<feature type="domain" description="Integrase zinc-binding" evidence="1">
    <location>
        <begin position="136"/>
        <end position="193"/>
    </location>
</feature>
<dbReference type="Pfam" id="PF17921">
    <property type="entry name" value="Integrase_H2C2"/>
    <property type="match status" value="1"/>
</dbReference>
<dbReference type="Proteomes" id="UP000237000">
    <property type="component" value="Unassembled WGS sequence"/>
</dbReference>
<keyword evidence="3" id="KW-1185">Reference proteome</keyword>
<reference evidence="3" key="1">
    <citation type="submission" date="2016-06" db="EMBL/GenBank/DDBJ databases">
        <title>Parallel loss of symbiosis genes in relatives of nitrogen-fixing non-legume Parasponia.</title>
        <authorList>
            <person name="Van Velzen R."/>
            <person name="Holmer R."/>
            <person name="Bu F."/>
            <person name="Rutten L."/>
            <person name="Van Zeijl A."/>
            <person name="Liu W."/>
            <person name="Santuari L."/>
            <person name="Cao Q."/>
            <person name="Sharma T."/>
            <person name="Shen D."/>
            <person name="Roswanjaya Y."/>
            <person name="Wardhani T."/>
            <person name="Kalhor M.S."/>
            <person name="Jansen J."/>
            <person name="Van den Hoogen J."/>
            <person name="Gungor B."/>
            <person name="Hartog M."/>
            <person name="Hontelez J."/>
            <person name="Verver J."/>
            <person name="Yang W.-C."/>
            <person name="Schijlen E."/>
            <person name="Repin R."/>
            <person name="Schilthuizen M."/>
            <person name="Schranz E."/>
            <person name="Heidstra R."/>
            <person name="Miyata K."/>
            <person name="Fedorova E."/>
            <person name="Kohlen W."/>
            <person name="Bisseling T."/>
            <person name="Smit S."/>
            <person name="Geurts R."/>
        </authorList>
    </citation>
    <scope>NUCLEOTIDE SEQUENCE [LARGE SCALE GENOMIC DNA]</scope>
    <source>
        <strain evidence="3">cv. RG33-2</strain>
    </source>
</reference>
<sequence length="209" mass="24331">YLFTQRDLNLRQRRWVEYMEDYDFELQYHPGKANVVADALSRKTHNMLASLILEDWKNSVTIGDYNLEYRESGKTACISNIVATPSLLQTAQQSQWQDQELRAIWNQLQNGEQLDGWSTNREGFVLFNGRLAVANDPHLRETILTEAHKSKFAVHPGSTKMYHDLKRQYWWKGMKRDVATFVAKCLTCQQVKAEYQRPAGLLQPLPIPE</sequence>
<dbReference type="EMBL" id="JXTC01000131">
    <property type="protein sequence ID" value="PON86514.1"/>
    <property type="molecule type" value="Genomic_DNA"/>
</dbReference>
<dbReference type="PANTHER" id="PTHR37984">
    <property type="entry name" value="PROTEIN CBG26694"/>
    <property type="match status" value="1"/>
</dbReference>
<evidence type="ECO:0000313" key="3">
    <source>
        <dbReference type="Proteomes" id="UP000237000"/>
    </source>
</evidence>
<dbReference type="InterPro" id="IPR050951">
    <property type="entry name" value="Retrovirus_Pol_polyprotein"/>
</dbReference>
<dbReference type="STRING" id="63057.A0A2P5ELS7"/>
<name>A0A2P5ELS7_TREOI</name>
<organism evidence="2 3">
    <name type="scientific">Trema orientale</name>
    <name type="common">Charcoal tree</name>
    <name type="synonym">Celtis orientalis</name>
    <dbReference type="NCBI Taxonomy" id="63057"/>
    <lineage>
        <taxon>Eukaryota</taxon>
        <taxon>Viridiplantae</taxon>
        <taxon>Streptophyta</taxon>
        <taxon>Embryophyta</taxon>
        <taxon>Tracheophyta</taxon>
        <taxon>Spermatophyta</taxon>
        <taxon>Magnoliopsida</taxon>
        <taxon>eudicotyledons</taxon>
        <taxon>Gunneridae</taxon>
        <taxon>Pentapetalae</taxon>
        <taxon>rosids</taxon>
        <taxon>fabids</taxon>
        <taxon>Rosales</taxon>
        <taxon>Cannabaceae</taxon>
        <taxon>Trema</taxon>
    </lineage>
</organism>
<dbReference type="AlphaFoldDB" id="A0A2P5ELS7"/>
<evidence type="ECO:0000313" key="2">
    <source>
        <dbReference type="EMBL" id="PON86514.1"/>
    </source>
</evidence>
<dbReference type="Gene3D" id="1.10.340.70">
    <property type="match status" value="1"/>
</dbReference>
<gene>
    <name evidence="2" type="ORF">TorRG33x02_177080</name>
</gene>
<comment type="caution">
    <text evidence="2">The sequence shown here is derived from an EMBL/GenBank/DDBJ whole genome shotgun (WGS) entry which is preliminary data.</text>
</comment>
<dbReference type="OrthoDB" id="1938712at2759"/>
<dbReference type="InParanoid" id="A0A2P5ELS7"/>
<proteinExistence type="predicted"/>
<protein>
    <recommendedName>
        <fullName evidence="1">Integrase zinc-binding domain-containing protein</fullName>
    </recommendedName>
</protein>
<dbReference type="FunFam" id="1.10.340.70:FF:000001">
    <property type="entry name" value="Retrovirus-related Pol polyprotein from transposon gypsy-like Protein"/>
    <property type="match status" value="1"/>
</dbReference>
<evidence type="ECO:0000259" key="1">
    <source>
        <dbReference type="Pfam" id="PF17921"/>
    </source>
</evidence>
<accession>A0A2P5ELS7</accession>
<feature type="non-terminal residue" evidence="2">
    <location>
        <position position="1"/>
    </location>
</feature>
<dbReference type="PANTHER" id="PTHR37984:SF5">
    <property type="entry name" value="PROTEIN NYNRIN-LIKE"/>
    <property type="match status" value="1"/>
</dbReference>
<dbReference type="InterPro" id="IPR041588">
    <property type="entry name" value="Integrase_H2C2"/>
</dbReference>